<dbReference type="InterPro" id="IPR045584">
    <property type="entry name" value="Pilin-like"/>
</dbReference>
<dbReference type="NCBIfam" id="TIGR04294">
    <property type="entry name" value="pre_pil_HX9DG"/>
    <property type="match status" value="1"/>
</dbReference>
<evidence type="ECO:0000313" key="4">
    <source>
        <dbReference type="Proteomes" id="UP000324974"/>
    </source>
</evidence>
<gene>
    <name evidence="3" type="ORF">PX52LOC_05230</name>
</gene>
<keyword evidence="1" id="KW-0812">Transmembrane</keyword>
<name>A0A5C1AHU6_9BACT</name>
<feature type="domain" description="DUF1559" evidence="2">
    <location>
        <begin position="31"/>
        <end position="277"/>
    </location>
</feature>
<dbReference type="KEGG" id="lrs:PX52LOC_05230"/>
<feature type="transmembrane region" description="Helical" evidence="1">
    <location>
        <begin position="6"/>
        <end position="30"/>
    </location>
</feature>
<dbReference type="InterPro" id="IPR011453">
    <property type="entry name" value="DUF1559"/>
</dbReference>
<dbReference type="Pfam" id="PF07596">
    <property type="entry name" value="SBP_bac_10"/>
    <property type="match status" value="1"/>
</dbReference>
<keyword evidence="4" id="KW-1185">Reference proteome</keyword>
<dbReference type="AlphaFoldDB" id="A0A5C1AHU6"/>
<keyword evidence="1" id="KW-0472">Membrane</keyword>
<dbReference type="PANTHER" id="PTHR30093:SF2">
    <property type="entry name" value="TYPE II SECRETION SYSTEM PROTEIN H"/>
    <property type="match status" value="1"/>
</dbReference>
<accession>A0A5C1AHU6</accession>
<evidence type="ECO:0000313" key="3">
    <source>
        <dbReference type="EMBL" id="QEL18215.1"/>
    </source>
</evidence>
<proteinExistence type="predicted"/>
<protein>
    <submittedName>
        <fullName evidence="3">Prepilin-type cleavage/methylation domain-containing protein</fullName>
    </submittedName>
</protein>
<dbReference type="OrthoDB" id="261883at2"/>
<sequence length="296" mass="32238">MRRRLAFTLIELLVVIAIIAILIGLLLPAVQKVREAAARMRCANNLKQVTLALHQCHDTTDRFPATMYGDLASPQSNPRSWVPEVLPYIEQVAVHRLYRFDRPWDHADNQPATSTTIATLLCPSAPSGRNNVENGQTYGLADYTAIFDVDPALIATGLLSPWQGDPRSAMPYQTGGRILDITDGTAGTLLIVEVAGRPDVYLFGKQTTATTLMPSWAAYNGIYPINFDGWQEDGSGAWGTCAVNCCNAHEIYAFHTGGANISFADGSVRFVRKSVDSRLMAALITRAGGETLQLPD</sequence>
<dbReference type="InterPro" id="IPR027558">
    <property type="entry name" value="Pre_pil_HX9DG_C"/>
</dbReference>
<dbReference type="Proteomes" id="UP000324974">
    <property type="component" value="Chromosome"/>
</dbReference>
<dbReference type="InterPro" id="IPR012902">
    <property type="entry name" value="N_methyl_site"/>
</dbReference>
<reference evidence="4" key="1">
    <citation type="submission" date="2019-08" db="EMBL/GenBank/DDBJ databases">
        <title>Limnoglobus roseus gen. nov., sp. nov., a novel freshwater planctomycete with a giant genome from the family Gemmataceae.</title>
        <authorList>
            <person name="Kulichevskaya I.S."/>
            <person name="Naumoff D.G."/>
            <person name="Miroshnikov K."/>
            <person name="Ivanova A."/>
            <person name="Philippov D.A."/>
            <person name="Hakobyan A."/>
            <person name="Rijpstra I.C."/>
            <person name="Sinninghe Damste J.S."/>
            <person name="Liesack W."/>
            <person name="Dedysh S.N."/>
        </authorList>
    </citation>
    <scope>NUCLEOTIDE SEQUENCE [LARGE SCALE GENOMIC DNA]</scope>
    <source>
        <strain evidence="4">PX52</strain>
    </source>
</reference>
<evidence type="ECO:0000256" key="1">
    <source>
        <dbReference type="SAM" id="Phobius"/>
    </source>
</evidence>
<dbReference type="RefSeq" id="WP_149112740.1">
    <property type="nucleotide sequence ID" value="NZ_CP042425.1"/>
</dbReference>
<dbReference type="Gene3D" id="3.30.700.10">
    <property type="entry name" value="Glycoprotein, Type 4 Pilin"/>
    <property type="match status" value="1"/>
</dbReference>
<dbReference type="SUPFAM" id="SSF54523">
    <property type="entry name" value="Pili subunits"/>
    <property type="match status" value="1"/>
</dbReference>
<dbReference type="EMBL" id="CP042425">
    <property type="protein sequence ID" value="QEL18215.1"/>
    <property type="molecule type" value="Genomic_DNA"/>
</dbReference>
<evidence type="ECO:0000259" key="2">
    <source>
        <dbReference type="Pfam" id="PF07596"/>
    </source>
</evidence>
<organism evidence="3 4">
    <name type="scientific">Limnoglobus roseus</name>
    <dbReference type="NCBI Taxonomy" id="2598579"/>
    <lineage>
        <taxon>Bacteria</taxon>
        <taxon>Pseudomonadati</taxon>
        <taxon>Planctomycetota</taxon>
        <taxon>Planctomycetia</taxon>
        <taxon>Gemmatales</taxon>
        <taxon>Gemmataceae</taxon>
        <taxon>Limnoglobus</taxon>
    </lineage>
</organism>
<dbReference type="Pfam" id="PF07963">
    <property type="entry name" value="N_methyl"/>
    <property type="match status" value="1"/>
</dbReference>
<dbReference type="PANTHER" id="PTHR30093">
    <property type="entry name" value="GENERAL SECRETION PATHWAY PROTEIN G"/>
    <property type="match status" value="1"/>
</dbReference>
<dbReference type="NCBIfam" id="TIGR02532">
    <property type="entry name" value="IV_pilin_GFxxxE"/>
    <property type="match status" value="1"/>
</dbReference>
<keyword evidence="1" id="KW-1133">Transmembrane helix</keyword>